<protein>
    <submittedName>
        <fullName evidence="2">YbbR-like domain-containing protein</fullName>
    </submittedName>
</protein>
<dbReference type="AlphaFoldDB" id="A0A538TXH2"/>
<proteinExistence type="predicted"/>
<feature type="transmembrane region" description="Helical" evidence="1">
    <location>
        <begin position="12"/>
        <end position="30"/>
    </location>
</feature>
<gene>
    <name evidence="2" type="ORF">E6K78_01645</name>
</gene>
<dbReference type="Gene3D" id="2.170.120.40">
    <property type="entry name" value="YbbR-like domain"/>
    <property type="match status" value="1"/>
</dbReference>
<keyword evidence="1" id="KW-1133">Transmembrane helix</keyword>
<dbReference type="InterPro" id="IPR012505">
    <property type="entry name" value="YbbR"/>
</dbReference>
<dbReference type="PANTHER" id="PTHR37804">
    <property type="entry name" value="CDAA REGULATORY PROTEIN CDAR"/>
    <property type="match status" value="1"/>
</dbReference>
<dbReference type="Pfam" id="PF07949">
    <property type="entry name" value="YbbR"/>
    <property type="match status" value="1"/>
</dbReference>
<accession>A0A538TXH2</accession>
<dbReference type="PANTHER" id="PTHR37804:SF1">
    <property type="entry name" value="CDAA REGULATORY PROTEIN CDAR"/>
    <property type="match status" value="1"/>
</dbReference>
<dbReference type="InterPro" id="IPR053154">
    <property type="entry name" value="c-di-AMP_regulator"/>
</dbReference>
<evidence type="ECO:0000313" key="2">
    <source>
        <dbReference type="EMBL" id="TMQ68323.1"/>
    </source>
</evidence>
<sequence>MSVLRGILFDNLGLKLVALLLAVLVYLNVYTDRPASMIVSFPIQLTDLADSLTIAGQPPGAAQVELRATAKQLIRLRLTEPPIKISLAGVGEGHFERALGDADLPIPEGAAIEVNRMVTPRTLALEIDRKTKRRLPVAARIQGEPPGGFLWSGDTQVRPRVVEVMGPDRVVSQLDSVRLKAVALTGRRDTARVTVSPQGLPEACSVRPSSIEVEIPIEPATTRRLAVTVEAPGDAVGFAVSPERVIAIITSPRARTDLAAIARVRAAWSGPAPYASLVGRRVGVYRKGGSPSGMRVRFEPESVVVRRAQD</sequence>
<organism evidence="2 3">
    <name type="scientific">Eiseniibacteriota bacterium</name>
    <dbReference type="NCBI Taxonomy" id="2212470"/>
    <lineage>
        <taxon>Bacteria</taxon>
        <taxon>Candidatus Eiseniibacteriota</taxon>
    </lineage>
</organism>
<name>A0A538TXH2_UNCEI</name>
<evidence type="ECO:0000313" key="3">
    <source>
        <dbReference type="Proteomes" id="UP000316609"/>
    </source>
</evidence>
<reference evidence="2 3" key="1">
    <citation type="journal article" date="2019" name="Nat. Microbiol.">
        <title>Mediterranean grassland soil C-N compound turnover is dependent on rainfall and depth, and is mediated by genomically divergent microorganisms.</title>
        <authorList>
            <person name="Diamond S."/>
            <person name="Andeer P.F."/>
            <person name="Li Z."/>
            <person name="Crits-Christoph A."/>
            <person name="Burstein D."/>
            <person name="Anantharaman K."/>
            <person name="Lane K.R."/>
            <person name="Thomas B.C."/>
            <person name="Pan C."/>
            <person name="Northen T.R."/>
            <person name="Banfield J.F."/>
        </authorList>
    </citation>
    <scope>NUCLEOTIDE SEQUENCE [LARGE SCALE GENOMIC DNA]</scope>
    <source>
        <strain evidence="2">WS_8</strain>
    </source>
</reference>
<dbReference type="EMBL" id="VBOY01000012">
    <property type="protein sequence ID" value="TMQ68323.1"/>
    <property type="molecule type" value="Genomic_DNA"/>
</dbReference>
<keyword evidence="1" id="KW-0812">Transmembrane</keyword>
<dbReference type="Gene3D" id="2.170.120.30">
    <property type="match status" value="1"/>
</dbReference>
<comment type="caution">
    <text evidence="2">The sequence shown here is derived from an EMBL/GenBank/DDBJ whole genome shotgun (WGS) entry which is preliminary data.</text>
</comment>
<keyword evidence="1" id="KW-0472">Membrane</keyword>
<dbReference type="Proteomes" id="UP000316609">
    <property type="component" value="Unassembled WGS sequence"/>
</dbReference>
<evidence type="ECO:0000256" key="1">
    <source>
        <dbReference type="SAM" id="Phobius"/>
    </source>
</evidence>